<dbReference type="Proteomes" id="UP000275368">
    <property type="component" value="Chromosome"/>
</dbReference>
<evidence type="ECO:0000313" key="2">
    <source>
        <dbReference type="Proteomes" id="UP000275368"/>
    </source>
</evidence>
<keyword evidence="2" id="KW-1185">Reference proteome</keyword>
<organism evidence="1 2">
    <name type="scientific">Paenibacillus baekrokdamisoli</name>
    <dbReference type="NCBI Taxonomy" id="1712516"/>
    <lineage>
        <taxon>Bacteria</taxon>
        <taxon>Bacillati</taxon>
        <taxon>Bacillota</taxon>
        <taxon>Bacilli</taxon>
        <taxon>Bacillales</taxon>
        <taxon>Paenibacillaceae</taxon>
        <taxon>Paenibacillus</taxon>
    </lineage>
</organism>
<dbReference type="InterPro" id="IPR032287">
    <property type="entry name" value="DUF4838"/>
</dbReference>
<proteinExistence type="predicted"/>
<evidence type="ECO:0000313" key="1">
    <source>
        <dbReference type="EMBL" id="BBH21410.1"/>
    </source>
</evidence>
<sequence length="920" mass="104240">MTGNEALDRAEAALINNEIVGVKASNGTIIVELSHVPLTDPSMDDFSVYQVIGGQAPVVTKPTAMTWSTQTRKIVLSVPVFPYESMEQEITYSVSYNNGTPIEELRVTITEGLSIILDGIAKCVIVAPQKDNDANAYAAACKLIKYLKMATGIELTFVPYGTAIPNHLLPIYIGVTGLHNRDLIHHQLQELDGDCFIIDCSVDAITIIGSSGWGTEFGVNEFLEAYAGVRWLLPGTDGEHVPITSRLTVPVGTRVEKPSFFSRIFGSADKSTEWNRDNRIYPRIHTNHVMFELFNPKKHLADHPEWYPTTIKPDMIGGWQPCYSNFETVDIAIAYINEYFEGNPNAESYSLSVNDGGGYCEEDPHHPSYTELKLNSLGLLHLSDIYFKWIQKVAEGILARHPNKYLAALAYHETYDPPSIESNVKLPPNVLVYITDERLNWSNSERRAVGHSLTKRWLEVAPGASFYDYLYGGPYLLPRSYFHQMADNYRYACEMGIAALTSESPANFGEGPKMWLAAKLKWNAASDVDELLHDWYVHAVGSEAAPYLVKYYEHWEDFWQRRVYETDWYNSWLMSLPRTNFMSLTSASYLKNVALTELVKSRKWLENAVILAKQHGTSLQGKRAELLLRAFEYYECSYLTYPGNIVSADEVKSTDHAINLLDILVERLALSEKRRNLVEEFKSDPILNIHWPPEVYGMMWSSTKSRDTQALVEWIKQEPSTGALRSRINTIIDSESSMYAVHYVKLLLATADQWETVNSNTSFEQGDGIDAHDWWYWLEFGQSSANHLHRSPENPRTGNYGIKVNGLSHGGPVYEINHQISPGYYGMSAYYYVPEDFNSMGTLQLFVYFNDADAQCFHSTSSEDKTVADDGPGWHLADWVGYVPEFYDGMKVEKLTIGIKLTKYKDGEILYLDDINFFKL</sequence>
<protein>
    <recommendedName>
        <fullName evidence="3">DUF4838 domain-containing protein</fullName>
    </recommendedName>
</protein>
<dbReference type="EMBL" id="AP019308">
    <property type="protein sequence ID" value="BBH21410.1"/>
    <property type="molecule type" value="Genomic_DNA"/>
</dbReference>
<reference evidence="1 2" key="1">
    <citation type="submission" date="2018-11" db="EMBL/GenBank/DDBJ databases">
        <title>Complete genome sequence of Paenibacillus baekrokdamisoli strain KCTC 33723.</title>
        <authorList>
            <person name="Kang S.W."/>
            <person name="Lee K.C."/>
            <person name="Kim K.K."/>
            <person name="Kim J.S."/>
            <person name="Kim D.S."/>
            <person name="Ko S.H."/>
            <person name="Yang S.H."/>
            <person name="Lee J.S."/>
        </authorList>
    </citation>
    <scope>NUCLEOTIDE SEQUENCE [LARGE SCALE GENOMIC DNA]</scope>
    <source>
        <strain evidence="1 2">KCTC 33723</strain>
    </source>
</reference>
<gene>
    <name evidence="1" type="ORF">Back11_27550</name>
</gene>
<accession>A0A3G9IRC1</accession>
<name>A0A3G9IRC1_9BACL</name>
<dbReference type="KEGG" id="pbk:Back11_27550"/>
<dbReference type="AlphaFoldDB" id="A0A3G9IRC1"/>
<dbReference type="Gene3D" id="2.60.120.260">
    <property type="entry name" value="Galactose-binding domain-like"/>
    <property type="match status" value="1"/>
</dbReference>
<evidence type="ECO:0008006" key="3">
    <source>
        <dbReference type="Google" id="ProtNLM"/>
    </source>
</evidence>
<dbReference type="Pfam" id="PF16126">
    <property type="entry name" value="DUF4838"/>
    <property type="match status" value="1"/>
</dbReference>
<dbReference type="PANTHER" id="PTHR47406">
    <property type="entry name" value="COAGULATION FACTOR 5/8 TYPE, C-TERMINAL"/>
    <property type="match status" value="1"/>
</dbReference>
<dbReference type="PANTHER" id="PTHR47406:SF2">
    <property type="entry name" value="ALPHA GLUCURONIDASE N-TERMINAL DOMAIN-CONTAINING PROTEIN"/>
    <property type="match status" value="1"/>
</dbReference>